<comment type="caution">
    <text evidence="3">The sequence shown here is derived from an EMBL/GenBank/DDBJ whole genome shotgun (WGS) entry which is preliminary data.</text>
</comment>
<feature type="transmembrane region" description="Helical" evidence="2">
    <location>
        <begin position="226"/>
        <end position="250"/>
    </location>
</feature>
<dbReference type="EMBL" id="JBHLXH010000001">
    <property type="protein sequence ID" value="MFC0221677.1"/>
    <property type="molecule type" value="Genomic_DNA"/>
</dbReference>
<proteinExistence type="predicted"/>
<feature type="transmembrane region" description="Helical" evidence="2">
    <location>
        <begin position="198"/>
        <end position="220"/>
    </location>
</feature>
<evidence type="ECO:0000256" key="1">
    <source>
        <dbReference type="SAM" id="MobiDB-lite"/>
    </source>
</evidence>
<feature type="compositionally biased region" description="Pro residues" evidence="1">
    <location>
        <begin position="1"/>
        <end position="11"/>
    </location>
</feature>
<evidence type="ECO:0008006" key="5">
    <source>
        <dbReference type="Google" id="ProtNLM"/>
    </source>
</evidence>
<keyword evidence="2" id="KW-1133">Transmembrane helix</keyword>
<dbReference type="RefSeq" id="WP_378517351.1">
    <property type="nucleotide sequence ID" value="NZ_CBCSDI010000011.1"/>
</dbReference>
<evidence type="ECO:0000256" key="2">
    <source>
        <dbReference type="SAM" id="Phobius"/>
    </source>
</evidence>
<keyword evidence="2" id="KW-0472">Membrane</keyword>
<keyword evidence="2" id="KW-0812">Transmembrane</keyword>
<feature type="region of interest" description="Disordered" evidence="1">
    <location>
        <begin position="1"/>
        <end position="23"/>
    </location>
</feature>
<name>A0ABV6DY63_9ACTN</name>
<organism evidence="3 4">
    <name type="scientific">Nocardioides zeicaulis</name>
    <dbReference type="NCBI Taxonomy" id="1776857"/>
    <lineage>
        <taxon>Bacteria</taxon>
        <taxon>Bacillati</taxon>
        <taxon>Actinomycetota</taxon>
        <taxon>Actinomycetes</taxon>
        <taxon>Propionibacteriales</taxon>
        <taxon>Nocardioidaceae</taxon>
        <taxon>Nocardioides</taxon>
    </lineage>
</organism>
<sequence length="312" mass="32594">MSDPGPVPAQAPPLGTSVLDDGSGPTPATVVAWVRTVLSLCLGVGSAVLLATALVVAMSVQHAFDEEHPWAFMGVLLSVPQVRAEIAPDLVDDVEEAAAVTFSPVERAEAERAVDDVLASEQLRDAFRDLTVVDGRLDGTAFVDLAVAAVEDRAREASPAVRKPLEVYADRIGTVTAREGAVAEVADSTDGFRQLRRFGYGVAGVLLVPAVVGWLLAVALARRRGLAAALVVSGGLLLASVLLAPGRALLDLLPGPLEVPGVVLATLGSLVGTGWVWSLVVWALVPPAVWGTVRLLRRSRTRDEGAGHLWVP</sequence>
<protein>
    <recommendedName>
        <fullName evidence="5">Integral membrane protein</fullName>
    </recommendedName>
</protein>
<reference evidence="3 4" key="1">
    <citation type="submission" date="2024-09" db="EMBL/GenBank/DDBJ databases">
        <authorList>
            <person name="Sun Q."/>
            <person name="Mori K."/>
        </authorList>
    </citation>
    <scope>NUCLEOTIDE SEQUENCE [LARGE SCALE GENOMIC DNA]</scope>
    <source>
        <strain evidence="3 4">CCM 8654</strain>
    </source>
</reference>
<evidence type="ECO:0000313" key="3">
    <source>
        <dbReference type="EMBL" id="MFC0221677.1"/>
    </source>
</evidence>
<feature type="transmembrane region" description="Helical" evidence="2">
    <location>
        <begin position="262"/>
        <end position="285"/>
    </location>
</feature>
<keyword evidence="4" id="KW-1185">Reference proteome</keyword>
<accession>A0ABV6DY63</accession>
<gene>
    <name evidence="3" type="ORF">ACFFJG_04215</name>
</gene>
<dbReference type="Proteomes" id="UP001589698">
    <property type="component" value="Unassembled WGS sequence"/>
</dbReference>
<evidence type="ECO:0000313" key="4">
    <source>
        <dbReference type="Proteomes" id="UP001589698"/>
    </source>
</evidence>